<evidence type="ECO:0000313" key="9">
    <source>
        <dbReference type="EMBL" id="MFC3614621.1"/>
    </source>
</evidence>
<dbReference type="Gene3D" id="2.150.10.10">
    <property type="entry name" value="Serralysin-like metalloprotease, C-terminal"/>
    <property type="match status" value="4"/>
</dbReference>
<sequence>MPATPDVWLSKFQANTQDVGISGNSQDEPVIIQLTNGNIVILWRDTADAEPAVDSGDDIVGQIFDPLGNRIGSEFVANGLVTGNERSFDAAALESGDFVLAYEAEEFGGDTKIVATQWTTTDTGAGSSLTLFLAGPADTGDEVRQPSVTGLAGGDYAVAYEAFDASDTVAAYGLETIIVSPSDSSPVGPSIQRIGGYDDPSFDTALATLNNGNFVAVTELSSGATETITFRILAADGTTVTGATLADSSFTGDTFSDPHVAALVTGGFVVTWVRTVGSDTRVQFAIFDNLGNQTKSTTDVVSGGTVFSNEPRVMALADTGFVIAWDDDTATNSLMFQRFDASGNAVGSLVVVNSANVELDTAGVGLADGRFIIGWTESQSLNNDIKAAIYDPRDAANTSGVYSPVERIVGTIGDDSIIAGTDDQVDGWTGNDTIRDSAVAETLNGGDGDDSIVVFSEIDADRFDGGDDTDTIDWSQSSEIGATFSLLDGLAVDSDGNSEVMIGFENLIGTFNADEIIGDDGPNLLDGNGGDDFIRGNGGDDTLLGSFRDDTLEGGAGADELIGGTGDDTITYENAPGAVTMNLLTGLGTQGDALGDTAIGPFRGLTGSAFDDRLTGDLTANLIRGGDGDDTIRGESGDDTIEGGSGNDSLDGGFGTNTLSYANSVDSVEVLLGSGFTYERAVGSGLLVSVDMYDPGDFRGLLGSAFDDTLTGSNDPDEIRGGDGDDNIAAFDGDDDLFGDGGDDTFYWFVGNGDDTVNGGTHGLRGDLLDVSAFDQFTDQTVVSLAEGSDPGEHRLTVISLSSIVETAEIDFFGIEAVRVHLGDGSDVFTTSALQAVDLRGEDGADVIVGGGGDDTINGGAGADILDGGGGTNTLAFSGALGVTVNLATGQSSQSDAAGDYFTNFTHLSGSDDDDDLTGDAQDNMIDGDDGEDLIRGGEGNDTLTGGGGDDEIHGGSGDADRAVFRGDLDQFRIEVQPETGSDPRALIVHDLGAEEVDTIHEDVELLQFDDGLFSFGSLAADGRLIRGETLEQGFGNRFGRNLNKPGEASFAFETTSGAHDVLLDLAGFDIDTGNEVELLLNGVSLGNLGAGSNEASTEYSLTLPASAVEEGDNLLVFRQIGNPGFLWGVENLRVATRTDLDLTRGVADATILGNQVGAAADITDGSALVGFNGTDSDLRLDLTGIDIDFGGDEVEVFLNGTSLGLLAGTPDNGTGPSSFVIPAAQQLAGENLLRFEQTRNDAFKWGISDLRVAQPTDFDLVPGITETGAYGNAFEGSLSLDGIVTGGFQNTGGDVVLTLSGFDIDFDDEVELFLNGTPVAKLPEGANQAETLYRFAIDAAAQTPEQNVLTALQIRDTAFAWGVTDIRIDAPDVQLLTGQTDPGEYGNNYNGALAPEGEVTMTFAGSPEPMRLDVTGFDIDFIDEVEVRLNSTVLGNLGITPDDGTAPNSFDLPAAALLPGENVLTFAQMRDTGFKWGVTDVQVRSLTDFSLIGTTPETGRFGNDFNGSADPDGKVTGTFQSDGGATVLRVDGFDIDFADEVQVGLNGSALRFLEPGPNNATASYVLGMSGDLVNAGENVLAFTQERDPGFRWGITNVSMTPADMLLTLETVERGAYGNSFLGTSSTSVLALFDTDIDAIRLDVRGFDIDLANEVEILLNDKSQGFFSGGPANNDTLADFSLVFDPDDLRIGQGNVLELRQAIDPGFAWGVTEIELSATAI</sequence>
<evidence type="ECO:0000256" key="6">
    <source>
        <dbReference type="ARBA" id="ARBA00023026"/>
    </source>
</evidence>
<evidence type="ECO:0000256" key="4">
    <source>
        <dbReference type="ARBA" id="ARBA00022656"/>
    </source>
</evidence>
<dbReference type="InterPro" id="IPR003995">
    <property type="entry name" value="RTX_toxin_determinant-A"/>
</dbReference>
<dbReference type="InterPro" id="IPR018511">
    <property type="entry name" value="Hemolysin-typ_Ca-bd_CS"/>
</dbReference>
<dbReference type="PRINTS" id="PR01488">
    <property type="entry name" value="RTXTOXINA"/>
</dbReference>
<keyword evidence="10" id="KW-1185">Reference proteome</keyword>
<evidence type="ECO:0000256" key="8">
    <source>
        <dbReference type="SAM" id="MobiDB-lite"/>
    </source>
</evidence>
<dbReference type="Proteomes" id="UP001595629">
    <property type="component" value="Unassembled WGS sequence"/>
</dbReference>
<feature type="region of interest" description="Disordered" evidence="8">
    <location>
        <begin position="626"/>
        <end position="649"/>
    </location>
</feature>
<evidence type="ECO:0000256" key="3">
    <source>
        <dbReference type="ARBA" id="ARBA00022525"/>
    </source>
</evidence>
<dbReference type="PRINTS" id="PR00313">
    <property type="entry name" value="CABNDNGRPT"/>
</dbReference>
<dbReference type="PROSITE" id="PS00330">
    <property type="entry name" value="HEMOLYSIN_CALCIUM"/>
    <property type="match status" value="4"/>
</dbReference>
<proteinExistence type="predicted"/>
<dbReference type="InterPro" id="IPR050557">
    <property type="entry name" value="RTX_toxin/Mannuronan_C5-epim"/>
</dbReference>
<dbReference type="SUPFAM" id="SSF51120">
    <property type="entry name" value="beta-Roll"/>
    <property type="match status" value="5"/>
</dbReference>
<reference evidence="10" key="1">
    <citation type="journal article" date="2019" name="Int. J. Syst. Evol. Microbiol.">
        <title>The Global Catalogue of Microorganisms (GCM) 10K type strain sequencing project: providing services to taxonomists for standard genome sequencing and annotation.</title>
        <authorList>
            <consortium name="The Broad Institute Genomics Platform"/>
            <consortium name="The Broad Institute Genome Sequencing Center for Infectious Disease"/>
            <person name="Wu L."/>
            <person name="Ma J."/>
        </authorList>
    </citation>
    <scope>NUCLEOTIDE SEQUENCE [LARGE SCALE GENOMIC DNA]</scope>
    <source>
        <strain evidence="10">KCTC 42911</strain>
    </source>
</reference>
<evidence type="ECO:0000256" key="1">
    <source>
        <dbReference type="ARBA" id="ARBA00004370"/>
    </source>
</evidence>
<keyword evidence="4" id="KW-0800">Toxin</keyword>
<organism evidence="9 10">
    <name type="scientific">Lutimaribacter marinistellae</name>
    <dbReference type="NCBI Taxonomy" id="1820329"/>
    <lineage>
        <taxon>Bacteria</taxon>
        <taxon>Pseudomonadati</taxon>
        <taxon>Pseudomonadota</taxon>
        <taxon>Alphaproteobacteria</taxon>
        <taxon>Rhodobacterales</taxon>
        <taxon>Roseobacteraceae</taxon>
        <taxon>Lutimaribacter</taxon>
    </lineage>
</organism>
<comment type="caution">
    <text evidence="9">The sequence shown here is derived from an EMBL/GenBank/DDBJ whole genome shotgun (WGS) entry which is preliminary data.</text>
</comment>
<evidence type="ECO:0000256" key="2">
    <source>
        <dbReference type="ARBA" id="ARBA00004613"/>
    </source>
</evidence>
<protein>
    <recommendedName>
        <fullName evidence="11">Ca2+-binding protein, RTX toxin-related</fullName>
    </recommendedName>
</protein>
<dbReference type="InterPro" id="IPR001343">
    <property type="entry name" value="Hemolysn_Ca-bd"/>
</dbReference>
<feature type="compositionally biased region" description="Gly residues" evidence="8">
    <location>
        <begin position="937"/>
        <end position="948"/>
    </location>
</feature>
<evidence type="ECO:0000256" key="5">
    <source>
        <dbReference type="ARBA" id="ARBA00022737"/>
    </source>
</evidence>
<feature type="compositionally biased region" description="Basic and acidic residues" evidence="8">
    <location>
        <begin position="626"/>
        <end position="636"/>
    </location>
</feature>
<dbReference type="PANTHER" id="PTHR38340">
    <property type="entry name" value="S-LAYER PROTEIN"/>
    <property type="match status" value="1"/>
</dbReference>
<name>A0ABV7THU6_9RHOB</name>
<dbReference type="Pfam" id="PF00353">
    <property type="entry name" value="HemolysinCabind"/>
    <property type="match status" value="7"/>
</dbReference>
<dbReference type="PANTHER" id="PTHR38340:SF1">
    <property type="entry name" value="S-LAYER PROTEIN"/>
    <property type="match status" value="1"/>
</dbReference>
<evidence type="ECO:0000256" key="7">
    <source>
        <dbReference type="ARBA" id="ARBA00023136"/>
    </source>
</evidence>
<keyword evidence="3" id="KW-0964">Secreted</keyword>
<keyword evidence="7" id="KW-0472">Membrane</keyword>
<keyword evidence="5" id="KW-0677">Repeat</keyword>
<evidence type="ECO:0000313" key="10">
    <source>
        <dbReference type="Proteomes" id="UP001595629"/>
    </source>
</evidence>
<accession>A0ABV7THU6</accession>
<feature type="region of interest" description="Disordered" evidence="8">
    <location>
        <begin position="926"/>
        <end position="956"/>
    </location>
</feature>
<gene>
    <name evidence="9" type="ORF">ACFORG_12680</name>
</gene>
<keyword evidence="6" id="KW-0843">Virulence</keyword>
<dbReference type="RefSeq" id="WP_386735901.1">
    <property type="nucleotide sequence ID" value="NZ_JBHRXI010000012.1"/>
</dbReference>
<dbReference type="InterPro" id="IPR011049">
    <property type="entry name" value="Serralysin-like_metalloprot_C"/>
</dbReference>
<comment type="subcellular location">
    <subcellularLocation>
        <location evidence="1">Membrane</location>
    </subcellularLocation>
    <subcellularLocation>
        <location evidence="2">Secreted</location>
    </subcellularLocation>
</comment>
<evidence type="ECO:0008006" key="11">
    <source>
        <dbReference type="Google" id="ProtNLM"/>
    </source>
</evidence>
<dbReference type="EMBL" id="JBHRXI010000012">
    <property type="protein sequence ID" value="MFC3614621.1"/>
    <property type="molecule type" value="Genomic_DNA"/>
</dbReference>